<dbReference type="KEGG" id="rml:FF011L_54880"/>
<evidence type="ECO:0000313" key="1">
    <source>
        <dbReference type="EMBL" id="QDS96676.1"/>
    </source>
</evidence>
<sequence length="37" mass="4138">MIDIHLFAKERSRQASSAGEHEIDSKRVAGLSTLRRA</sequence>
<dbReference type="AlphaFoldDB" id="A0A517MP63"/>
<name>A0A517MP63_9BACT</name>
<dbReference type="EMBL" id="CP036262">
    <property type="protein sequence ID" value="QDS96676.1"/>
    <property type="molecule type" value="Genomic_DNA"/>
</dbReference>
<organism evidence="1 2">
    <name type="scientific">Roseimaritima multifibrata</name>
    <dbReference type="NCBI Taxonomy" id="1930274"/>
    <lineage>
        <taxon>Bacteria</taxon>
        <taxon>Pseudomonadati</taxon>
        <taxon>Planctomycetota</taxon>
        <taxon>Planctomycetia</taxon>
        <taxon>Pirellulales</taxon>
        <taxon>Pirellulaceae</taxon>
        <taxon>Roseimaritima</taxon>
    </lineage>
</organism>
<evidence type="ECO:0000313" key="2">
    <source>
        <dbReference type="Proteomes" id="UP000320672"/>
    </source>
</evidence>
<accession>A0A517MP63</accession>
<dbReference type="Proteomes" id="UP000320672">
    <property type="component" value="Chromosome"/>
</dbReference>
<reference evidence="1 2" key="1">
    <citation type="submission" date="2019-02" db="EMBL/GenBank/DDBJ databases">
        <title>Deep-cultivation of Planctomycetes and their phenomic and genomic characterization uncovers novel biology.</title>
        <authorList>
            <person name="Wiegand S."/>
            <person name="Jogler M."/>
            <person name="Boedeker C."/>
            <person name="Pinto D."/>
            <person name="Vollmers J."/>
            <person name="Rivas-Marin E."/>
            <person name="Kohn T."/>
            <person name="Peeters S.H."/>
            <person name="Heuer A."/>
            <person name="Rast P."/>
            <person name="Oberbeckmann S."/>
            <person name="Bunk B."/>
            <person name="Jeske O."/>
            <person name="Meyerdierks A."/>
            <person name="Storesund J.E."/>
            <person name="Kallscheuer N."/>
            <person name="Luecker S."/>
            <person name="Lage O.M."/>
            <person name="Pohl T."/>
            <person name="Merkel B.J."/>
            <person name="Hornburger P."/>
            <person name="Mueller R.-W."/>
            <person name="Bruemmer F."/>
            <person name="Labrenz M."/>
            <person name="Spormann A.M."/>
            <person name="Op den Camp H."/>
            <person name="Overmann J."/>
            <person name="Amann R."/>
            <person name="Jetten M.S.M."/>
            <person name="Mascher T."/>
            <person name="Medema M.H."/>
            <person name="Devos D.P."/>
            <person name="Kaster A.-K."/>
            <person name="Ovreas L."/>
            <person name="Rohde M."/>
            <person name="Galperin M.Y."/>
            <person name="Jogler C."/>
        </authorList>
    </citation>
    <scope>NUCLEOTIDE SEQUENCE [LARGE SCALE GENOMIC DNA]</scope>
    <source>
        <strain evidence="1 2">FF011L</strain>
    </source>
</reference>
<protein>
    <submittedName>
        <fullName evidence="1">Uncharacterized protein</fullName>
    </submittedName>
</protein>
<gene>
    <name evidence="1" type="ORF">FF011L_54880</name>
</gene>
<keyword evidence="2" id="KW-1185">Reference proteome</keyword>
<proteinExistence type="predicted"/>